<dbReference type="EMBL" id="ADAS02000004">
    <property type="protein sequence ID" value="OAV99227.1"/>
    <property type="molecule type" value="Genomic_DNA"/>
</dbReference>
<dbReference type="AlphaFoldDB" id="A0A0C4F174"/>
<reference evidence="2 3" key="3">
    <citation type="journal article" date="2017" name="G3 (Bethesda)">
        <title>Comparative analysis highlights variable genome content of wheat rusts and divergence of the mating loci.</title>
        <authorList>
            <person name="Cuomo C.A."/>
            <person name="Bakkeren G."/>
            <person name="Khalil H.B."/>
            <person name="Panwar V."/>
            <person name="Joly D."/>
            <person name="Linning R."/>
            <person name="Sakthikumar S."/>
            <person name="Song X."/>
            <person name="Adiconis X."/>
            <person name="Fan L."/>
            <person name="Goldberg J.M."/>
            <person name="Levin J.Z."/>
            <person name="Young S."/>
            <person name="Zeng Q."/>
            <person name="Anikster Y."/>
            <person name="Bruce M."/>
            <person name="Wang M."/>
            <person name="Yin C."/>
            <person name="McCallum B."/>
            <person name="Szabo L.J."/>
            <person name="Hulbert S."/>
            <person name="Chen X."/>
            <person name="Fellers J.P."/>
        </authorList>
    </citation>
    <scope>NUCLEOTIDE SEQUENCE</scope>
    <source>
        <strain evidence="3">Isolate 1-1 / race 1 (BBBD)</strain>
        <strain evidence="2">isolate 1-1 / race 1 (BBBD)</strain>
    </source>
</reference>
<reference evidence="1" key="2">
    <citation type="submission" date="2016-05" db="EMBL/GenBank/DDBJ databases">
        <title>Comparative analysis highlights variable genome content of wheat rusts and divergence of the mating loci.</title>
        <authorList>
            <person name="Cuomo C.A."/>
            <person name="Bakkeren G."/>
            <person name="Szabo L."/>
            <person name="Khalil H."/>
            <person name="Joly D."/>
            <person name="Goldberg J."/>
            <person name="Young S."/>
            <person name="Zeng Q."/>
            <person name="Fellers J."/>
        </authorList>
    </citation>
    <scope>NUCLEOTIDE SEQUENCE [LARGE SCALE GENOMIC DNA]</scope>
    <source>
        <strain evidence="1">1-1 BBBD Race 1</strain>
    </source>
</reference>
<gene>
    <name evidence="1" type="ORF">PTTG_06844</name>
</gene>
<evidence type="ECO:0000313" key="3">
    <source>
        <dbReference type="Proteomes" id="UP000005240"/>
    </source>
</evidence>
<dbReference type="OrthoDB" id="436262at2759"/>
<dbReference type="Proteomes" id="UP000005240">
    <property type="component" value="Unassembled WGS sequence"/>
</dbReference>
<proteinExistence type="predicted"/>
<dbReference type="VEuPathDB" id="FungiDB:PTTG_06844"/>
<keyword evidence="3" id="KW-1185">Reference proteome</keyword>
<name>A0A0C4F174_PUCT1</name>
<evidence type="ECO:0000313" key="2">
    <source>
        <dbReference type="EnsemblFungi" id="PTTG_06844-t43_1-p1"/>
    </source>
</evidence>
<reference evidence="2" key="4">
    <citation type="submission" date="2025-05" db="UniProtKB">
        <authorList>
            <consortium name="EnsemblFungi"/>
        </authorList>
    </citation>
    <scope>IDENTIFICATION</scope>
    <source>
        <strain evidence="2">isolate 1-1 / race 1 (BBBD)</strain>
    </source>
</reference>
<protein>
    <submittedName>
        <fullName evidence="1 2">Uncharacterized protein</fullName>
    </submittedName>
</protein>
<evidence type="ECO:0000313" key="1">
    <source>
        <dbReference type="EMBL" id="OAV99227.1"/>
    </source>
</evidence>
<accession>A0A0C4F174</accession>
<reference evidence="1" key="1">
    <citation type="submission" date="2009-11" db="EMBL/GenBank/DDBJ databases">
        <authorList>
            <consortium name="The Broad Institute Genome Sequencing Platform"/>
            <person name="Ward D."/>
            <person name="Feldgarden M."/>
            <person name="Earl A."/>
            <person name="Young S.K."/>
            <person name="Zeng Q."/>
            <person name="Koehrsen M."/>
            <person name="Alvarado L."/>
            <person name="Berlin A."/>
            <person name="Bochicchio J."/>
            <person name="Borenstein D."/>
            <person name="Chapman S.B."/>
            <person name="Chen Z."/>
            <person name="Engels R."/>
            <person name="Freedman E."/>
            <person name="Gellesch M."/>
            <person name="Goldberg J."/>
            <person name="Griggs A."/>
            <person name="Gujja S."/>
            <person name="Heilman E."/>
            <person name="Heiman D."/>
            <person name="Hepburn T."/>
            <person name="Howarth C."/>
            <person name="Jen D."/>
            <person name="Larson L."/>
            <person name="Lewis B."/>
            <person name="Mehta T."/>
            <person name="Park D."/>
            <person name="Pearson M."/>
            <person name="Roberts A."/>
            <person name="Saif S."/>
            <person name="Shea T."/>
            <person name="Shenoy N."/>
            <person name="Sisk P."/>
            <person name="Stolte C."/>
            <person name="Sykes S."/>
            <person name="Thomson T."/>
            <person name="Walk T."/>
            <person name="White J."/>
            <person name="Yandava C."/>
            <person name="Izard J."/>
            <person name="Baranova O.V."/>
            <person name="Blanton J.M."/>
            <person name="Tanner A.C."/>
            <person name="Dewhirst F.E."/>
            <person name="Haas B."/>
            <person name="Nusbaum C."/>
            <person name="Birren B."/>
        </authorList>
    </citation>
    <scope>NUCLEOTIDE SEQUENCE [LARGE SCALE GENOMIC DNA]</scope>
    <source>
        <strain evidence="1">1-1 BBBD Race 1</strain>
    </source>
</reference>
<dbReference type="STRING" id="630390.A0A0C4F174"/>
<organism evidence="1">
    <name type="scientific">Puccinia triticina (isolate 1-1 / race 1 (BBBD))</name>
    <name type="common">Brown leaf rust fungus</name>
    <dbReference type="NCBI Taxonomy" id="630390"/>
    <lineage>
        <taxon>Eukaryota</taxon>
        <taxon>Fungi</taxon>
        <taxon>Dikarya</taxon>
        <taxon>Basidiomycota</taxon>
        <taxon>Pucciniomycotina</taxon>
        <taxon>Pucciniomycetes</taxon>
        <taxon>Pucciniales</taxon>
        <taxon>Pucciniaceae</taxon>
        <taxon>Puccinia</taxon>
    </lineage>
</organism>
<dbReference type="EnsemblFungi" id="PTTG_06844-t43_1">
    <property type="protein sequence ID" value="PTTG_06844-t43_1-p1"/>
    <property type="gene ID" value="PTTG_06844"/>
</dbReference>
<sequence>MKRIVHLVWAVENAAVDEPHNATSKEIAPRQRRGAAILLSMLAAPRPSVVADHLNKLVAVGLGAMGNDNLVLARDSCIALSWLGGSAKKLSQLIFLTVKHPVHLELVKRKFKRRKAANDQALRPVVLSSPIIPDLRRKD</sequence>